<dbReference type="InterPro" id="IPR019267">
    <property type="entry name" value="CRISPR-assoc_Cas6_C"/>
</dbReference>
<sequence length="315" mass="35425">MTISIHQLTFHCRWLSEARLPGYLGSTLRGAFGWALKRSCCALKTQECANCMLRQRCGYAWIFETERFTEPDGQRVNARPHPFVLQPGQNSAGERKAGETWDFSLLLIGRAIDYLPHIVYSIQQMGRSGIGAAVRHGFGRFELETIKSKDTVLYENTAKELHNTPVATELRPDCSTVSPVHSLLCTLETPLRLKHNNTLFRELPFHVLIRVALRRITALESAYGQGEPALDYSDLVHQATQIKAVNSTLCWQETLRYSNRQQQKVSLSGLVGSAEYQGNLTPFVPLLEYGSRVHLGKQTVFGLGKIALQWDPPNT</sequence>
<feature type="domain" description="CRISPR-associated protein Cas6 C-terminal" evidence="1">
    <location>
        <begin position="187"/>
        <end position="306"/>
    </location>
</feature>
<name>A0A7T5VEU9_9BACT</name>
<protein>
    <submittedName>
        <fullName evidence="2">CRISPR system precrRNA processing endoribonuclease RAMP protein Cas6</fullName>
    </submittedName>
</protein>
<dbReference type="Pfam" id="PF10040">
    <property type="entry name" value="CRISPR_Cas6"/>
    <property type="match status" value="1"/>
</dbReference>
<dbReference type="EMBL" id="CP054140">
    <property type="protein sequence ID" value="QQG66589.1"/>
    <property type="molecule type" value="Genomic_DNA"/>
</dbReference>
<keyword evidence="3" id="KW-1185">Reference proteome</keyword>
<evidence type="ECO:0000313" key="2">
    <source>
        <dbReference type="EMBL" id="QQG66589.1"/>
    </source>
</evidence>
<dbReference type="KEGG" id="dog:HP555_12270"/>
<gene>
    <name evidence="2" type="primary">cas6</name>
    <name evidence="2" type="ORF">HP555_12270</name>
</gene>
<evidence type="ECO:0000259" key="1">
    <source>
        <dbReference type="Pfam" id="PF10040"/>
    </source>
</evidence>
<accession>A0A7T5VEU9</accession>
<dbReference type="AlphaFoldDB" id="A0A7T5VEU9"/>
<proteinExistence type="predicted"/>
<dbReference type="Proteomes" id="UP000596092">
    <property type="component" value="Chromosome"/>
</dbReference>
<evidence type="ECO:0000313" key="3">
    <source>
        <dbReference type="Proteomes" id="UP000596092"/>
    </source>
</evidence>
<organism evidence="2 3">
    <name type="scientific">Desulfobulbus oligotrophicus</name>
    <dbReference type="NCBI Taxonomy" id="1909699"/>
    <lineage>
        <taxon>Bacteria</taxon>
        <taxon>Pseudomonadati</taxon>
        <taxon>Thermodesulfobacteriota</taxon>
        <taxon>Desulfobulbia</taxon>
        <taxon>Desulfobulbales</taxon>
        <taxon>Desulfobulbaceae</taxon>
        <taxon>Desulfobulbus</taxon>
    </lineage>
</organism>
<reference evidence="2 3" key="1">
    <citation type="submission" date="2020-05" db="EMBL/GenBank/DDBJ databases">
        <title>Complete genome of Desulfobulbus oligotrophicus.</title>
        <authorList>
            <person name="Podar M."/>
        </authorList>
    </citation>
    <scope>NUCLEOTIDE SEQUENCE [LARGE SCALE GENOMIC DNA]</scope>
    <source>
        <strain evidence="2 3">Prop6</strain>
    </source>
</reference>
<dbReference type="RefSeq" id="WP_199262869.1">
    <property type="nucleotide sequence ID" value="NZ_CP054140.1"/>
</dbReference>